<accession>A0AAV4N681</accession>
<dbReference type="EMBL" id="BPLR01020587">
    <property type="protein sequence ID" value="GIX80347.1"/>
    <property type="molecule type" value="Genomic_DNA"/>
</dbReference>
<evidence type="ECO:0000313" key="2">
    <source>
        <dbReference type="Proteomes" id="UP001054945"/>
    </source>
</evidence>
<proteinExistence type="predicted"/>
<dbReference type="Proteomes" id="UP001054945">
    <property type="component" value="Unassembled WGS sequence"/>
</dbReference>
<gene>
    <name evidence="1" type="ORF">CEXT_416631</name>
</gene>
<keyword evidence="2" id="KW-1185">Reference proteome</keyword>
<protein>
    <submittedName>
        <fullName evidence="1">Uncharacterized protein</fullName>
    </submittedName>
</protein>
<name>A0AAV4N681_CAEEX</name>
<sequence>MPRNFFLSGIILSPKPKALRPLSAYANKLFFLNVSRTNIPQANEIAAKTPTYRETVEENIFPSEVGHVFNISRRTYFLSLFKLEWTLFHRLVRAVKFKQSGLYLEKDVSPKRNDELFSSEPWAMQGDGHKIKLLVWSLLQ</sequence>
<dbReference type="AlphaFoldDB" id="A0AAV4N681"/>
<comment type="caution">
    <text evidence="1">The sequence shown here is derived from an EMBL/GenBank/DDBJ whole genome shotgun (WGS) entry which is preliminary data.</text>
</comment>
<organism evidence="1 2">
    <name type="scientific">Caerostris extrusa</name>
    <name type="common">Bark spider</name>
    <name type="synonym">Caerostris bankana</name>
    <dbReference type="NCBI Taxonomy" id="172846"/>
    <lineage>
        <taxon>Eukaryota</taxon>
        <taxon>Metazoa</taxon>
        <taxon>Ecdysozoa</taxon>
        <taxon>Arthropoda</taxon>
        <taxon>Chelicerata</taxon>
        <taxon>Arachnida</taxon>
        <taxon>Araneae</taxon>
        <taxon>Araneomorphae</taxon>
        <taxon>Entelegynae</taxon>
        <taxon>Araneoidea</taxon>
        <taxon>Araneidae</taxon>
        <taxon>Caerostris</taxon>
    </lineage>
</organism>
<reference evidence="1 2" key="1">
    <citation type="submission" date="2021-06" db="EMBL/GenBank/DDBJ databases">
        <title>Caerostris extrusa draft genome.</title>
        <authorList>
            <person name="Kono N."/>
            <person name="Arakawa K."/>
        </authorList>
    </citation>
    <scope>NUCLEOTIDE SEQUENCE [LARGE SCALE GENOMIC DNA]</scope>
</reference>
<evidence type="ECO:0000313" key="1">
    <source>
        <dbReference type="EMBL" id="GIX80347.1"/>
    </source>
</evidence>